<dbReference type="NCBIfam" id="TIGR00747">
    <property type="entry name" value="fabH"/>
    <property type="match status" value="1"/>
</dbReference>
<dbReference type="RefSeq" id="WP_274043175.1">
    <property type="nucleotide sequence ID" value="NZ_JANCPR020000029.1"/>
</dbReference>
<keyword evidence="9" id="KW-0511">Multifunctional enzyme</keyword>
<comment type="similarity">
    <text evidence="1 9">Belongs to the thiolase-like superfamily. FabH family.</text>
</comment>
<dbReference type="GO" id="GO:0033818">
    <property type="term" value="F:beta-ketoacyl-acyl-carrier-protein synthase III activity"/>
    <property type="evidence" value="ECO:0007669"/>
    <property type="project" value="UniProtKB-EC"/>
</dbReference>
<evidence type="ECO:0000313" key="12">
    <source>
        <dbReference type="EMBL" id="MDJ1135446.1"/>
    </source>
</evidence>
<feature type="active site" evidence="9">
    <location>
        <position position="243"/>
    </location>
</feature>
<protein>
    <recommendedName>
        <fullName evidence="9">Beta-ketoacyl-[acyl-carrier-protein] synthase III</fullName>
        <shortName evidence="9">Beta-ketoacyl-ACP synthase III</shortName>
        <shortName evidence="9">KAS III</shortName>
        <ecNumber evidence="9">2.3.1.180</ecNumber>
    </recommendedName>
    <alternativeName>
        <fullName evidence="9">3-oxoacyl-[acyl-carrier-protein] synthase 3</fullName>
    </alternativeName>
    <alternativeName>
        <fullName evidence="9">3-oxoacyl-[acyl-carrier-protein] synthase III</fullName>
    </alternativeName>
</protein>
<feature type="active site" evidence="9">
    <location>
        <position position="273"/>
    </location>
</feature>
<reference evidence="12 13" key="1">
    <citation type="submission" date="2023-05" db="EMBL/GenBank/DDBJ databases">
        <title>Streptantibioticus silvisoli sp. nov., acidotolerant actinomycetes 1 from pine litter.</title>
        <authorList>
            <person name="Swiecimska M."/>
            <person name="Golinska P."/>
            <person name="Sangal V."/>
            <person name="Wachnowicz B."/>
            <person name="Goodfellow M."/>
        </authorList>
    </citation>
    <scope>NUCLEOTIDE SEQUENCE [LARGE SCALE GENOMIC DNA]</scope>
    <source>
        <strain evidence="12 13">DSM 42109</strain>
    </source>
</reference>
<comment type="pathway">
    <text evidence="9">Lipid metabolism; fatty acid biosynthesis.</text>
</comment>
<evidence type="ECO:0000256" key="7">
    <source>
        <dbReference type="ARBA" id="ARBA00023160"/>
    </source>
</evidence>
<feature type="domain" description="Beta-ketoacyl-[acyl-carrier-protein] synthase III N-terminal" evidence="11">
    <location>
        <begin position="112"/>
        <end position="185"/>
    </location>
</feature>
<keyword evidence="4 9" id="KW-0808">Transferase</keyword>
<sequence length="326" mass="34128">MTTSSSQPGARIVGVGHYQPPRVVSNDEIARMVDTNDEWIRQRVGIVSRRFADTESVADMASEAARAALADARVHGEEVDLVIVATCSNVNRSPSTAGRVIESLGLTGAAGFDVNAACSGFVHALETARQLLAGGATRTVIVVGAERMTDVTDFTDRSTCILVGDGAGAVVLRASAEDTFGPIVWGTVPGLADAARIEAPEGTFVQEGRKVFRWAITEAAPHARKALEAANLRPDQVAAFIPHQANLRIVEHLADQLHLTDAVVATDVQESGNTSAASIPLALSKLLRQHSIPSGAPLLLFGFGGGFSYAGLVVAAPQYPSEEGSL</sequence>
<keyword evidence="8 9" id="KW-0012">Acyltransferase</keyword>
<dbReference type="SUPFAM" id="SSF53901">
    <property type="entry name" value="Thiolase-like"/>
    <property type="match status" value="1"/>
</dbReference>
<keyword evidence="7 9" id="KW-0275">Fatty acid biosynthesis</keyword>
<dbReference type="HAMAP" id="MF_01815">
    <property type="entry name" value="FabH"/>
    <property type="match status" value="1"/>
</dbReference>
<comment type="catalytic activity">
    <reaction evidence="9">
        <text>malonyl-[ACP] + acetyl-CoA + H(+) = 3-oxobutanoyl-[ACP] + CO2 + CoA</text>
        <dbReference type="Rhea" id="RHEA:12080"/>
        <dbReference type="Rhea" id="RHEA-COMP:9623"/>
        <dbReference type="Rhea" id="RHEA-COMP:9625"/>
        <dbReference type="ChEBI" id="CHEBI:15378"/>
        <dbReference type="ChEBI" id="CHEBI:16526"/>
        <dbReference type="ChEBI" id="CHEBI:57287"/>
        <dbReference type="ChEBI" id="CHEBI:57288"/>
        <dbReference type="ChEBI" id="CHEBI:78449"/>
        <dbReference type="ChEBI" id="CHEBI:78450"/>
        <dbReference type="EC" id="2.3.1.180"/>
    </reaction>
</comment>
<feature type="domain" description="Beta-ketoacyl-[acyl-carrier-protein] synthase III C-terminal" evidence="10">
    <location>
        <begin position="227"/>
        <end position="314"/>
    </location>
</feature>
<dbReference type="EMBL" id="JANCPR020000029">
    <property type="protein sequence ID" value="MDJ1135446.1"/>
    <property type="molecule type" value="Genomic_DNA"/>
</dbReference>
<evidence type="ECO:0000256" key="5">
    <source>
        <dbReference type="ARBA" id="ARBA00022832"/>
    </source>
</evidence>
<comment type="domain">
    <text evidence="9">The last Arg residue of the ACP-binding site is essential for the weak association between ACP/AcpP and FabH.</text>
</comment>
<dbReference type="Gene3D" id="3.40.47.10">
    <property type="match status" value="1"/>
</dbReference>
<evidence type="ECO:0000256" key="1">
    <source>
        <dbReference type="ARBA" id="ARBA00008642"/>
    </source>
</evidence>
<feature type="region of interest" description="ACP-binding" evidence="9">
    <location>
        <begin position="244"/>
        <end position="248"/>
    </location>
</feature>
<comment type="subcellular location">
    <subcellularLocation>
        <location evidence="9">Cytoplasm</location>
    </subcellularLocation>
</comment>
<dbReference type="InterPro" id="IPR013751">
    <property type="entry name" value="ACP_syn_III_N"/>
</dbReference>
<dbReference type="Pfam" id="PF08541">
    <property type="entry name" value="ACP_syn_III_C"/>
    <property type="match status" value="1"/>
</dbReference>
<comment type="subunit">
    <text evidence="9">Homodimer.</text>
</comment>
<dbReference type="InterPro" id="IPR004655">
    <property type="entry name" value="FabH"/>
</dbReference>
<dbReference type="PANTHER" id="PTHR34069">
    <property type="entry name" value="3-OXOACYL-[ACYL-CARRIER-PROTEIN] SYNTHASE 3"/>
    <property type="match status" value="1"/>
</dbReference>
<name>A0ABT7A3K3_9ACTN</name>
<evidence type="ECO:0000256" key="3">
    <source>
        <dbReference type="ARBA" id="ARBA00022516"/>
    </source>
</evidence>
<keyword evidence="13" id="KW-1185">Reference proteome</keyword>
<dbReference type="Proteomes" id="UP001214441">
    <property type="component" value="Unassembled WGS sequence"/>
</dbReference>
<evidence type="ECO:0000259" key="10">
    <source>
        <dbReference type="Pfam" id="PF08541"/>
    </source>
</evidence>
<evidence type="ECO:0000256" key="6">
    <source>
        <dbReference type="ARBA" id="ARBA00023098"/>
    </source>
</evidence>
<proteinExistence type="inferred from homology"/>
<feature type="active site" evidence="9">
    <location>
        <position position="118"/>
    </location>
</feature>
<evidence type="ECO:0000256" key="8">
    <source>
        <dbReference type="ARBA" id="ARBA00023315"/>
    </source>
</evidence>
<keyword evidence="5 9" id="KW-0276">Fatty acid metabolism</keyword>
<keyword evidence="3 9" id="KW-0444">Lipid biosynthesis</keyword>
<evidence type="ECO:0000256" key="9">
    <source>
        <dbReference type="HAMAP-Rule" id="MF_01815"/>
    </source>
</evidence>
<comment type="function">
    <text evidence="9">Catalyzes the condensation reaction of fatty acid synthesis by the addition to an acyl acceptor of two carbons from malonyl-ACP. Catalyzes the first condensation reaction which initiates fatty acid synthesis and may therefore play a role in governing the total rate of fatty acid production. Possesses both acetoacetyl-ACP synthase and acetyl transacylase activities. Its substrate specificity determines the biosynthesis of branched-chain and/or straight-chain of fatty acids.</text>
</comment>
<dbReference type="InterPro" id="IPR016039">
    <property type="entry name" value="Thiolase-like"/>
</dbReference>
<evidence type="ECO:0000313" key="13">
    <source>
        <dbReference type="Proteomes" id="UP001214441"/>
    </source>
</evidence>
<accession>A0ABT7A3K3</accession>
<dbReference type="InterPro" id="IPR013747">
    <property type="entry name" value="ACP_syn_III_C"/>
</dbReference>
<dbReference type="EC" id="2.3.1.180" evidence="9"/>
<organism evidence="12 13">
    <name type="scientific">Streptomyces iconiensis</name>
    <dbReference type="NCBI Taxonomy" id="1384038"/>
    <lineage>
        <taxon>Bacteria</taxon>
        <taxon>Bacillati</taxon>
        <taxon>Actinomycetota</taxon>
        <taxon>Actinomycetes</taxon>
        <taxon>Kitasatosporales</taxon>
        <taxon>Streptomycetaceae</taxon>
        <taxon>Streptomyces</taxon>
    </lineage>
</organism>
<dbReference type="PANTHER" id="PTHR34069:SF2">
    <property type="entry name" value="BETA-KETOACYL-[ACYL-CARRIER-PROTEIN] SYNTHASE III"/>
    <property type="match status" value="1"/>
</dbReference>
<dbReference type="Pfam" id="PF08545">
    <property type="entry name" value="ACP_syn_III"/>
    <property type="match status" value="1"/>
</dbReference>
<keyword evidence="6 9" id="KW-0443">Lipid metabolism</keyword>
<keyword evidence="2 9" id="KW-0963">Cytoplasm</keyword>
<gene>
    <name evidence="9" type="primary">fabH</name>
    <name evidence="12" type="ORF">NMN56_026500</name>
</gene>
<evidence type="ECO:0000256" key="2">
    <source>
        <dbReference type="ARBA" id="ARBA00022490"/>
    </source>
</evidence>
<evidence type="ECO:0000256" key="4">
    <source>
        <dbReference type="ARBA" id="ARBA00022679"/>
    </source>
</evidence>
<dbReference type="CDD" id="cd00830">
    <property type="entry name" value="KAS_III"/>
    <property type="match status" value="1"/>
</dbReference>
<comment type="caution">
    <text evidence="12">The sequence shown here is derived from an EMBL/GenBank/DDBJ whole genome shotgun (WGS) entry which is preliminary data.</text>
</comment>
<evidence type="ECO:0000259" key="11">
    <source>
        <dbReference type="Pfam" id="PF08545"/>
    </source>
</evidence>
<dbReference type="NCBIfam" id="NF006829">
    <property type="entry name" value="PRK09352.1"/>
    <property type="match status" value="1"/>
</dbReference>